<dbReference type="EMBL" id="JAUUTY010000007">
    <property type="protein sequence ID" value="KAK1609420.1"/>
    <property type="molecule type" value="Genomic_DNA"/>
</dbReference>
<gene>
    <name evidence="2" type="ORF">QYE76_033093</name>
</gene>
<name>A0AAD8QUP2_LOLMU</name>
<comment type="caution">
    <text evidence="2">The sequence shown here is derived from an EMBL/GenBank/DDBJ whole genome shotgun (WGS) entry which is preliminary data.</text>
</comment>
<protein>
    <submittedName>
        <fullName evidence="2">Uncharacterized protein</fullName>
    </submittedName>
</protein>
<evidence type="ECO:0000313" key="3">
    <source>
        <dbReference type="Proteomes" id="UP001231189"/>
    </source>
</evidence>
<reference evidence="2" key="1">
    <citation type="submission" date="2023-07" db="EMBL/GenBank/DDBJ databases">
        <title>A chromosome-level genome assembly of Lolium multiflorum.</title>
        <authorList>
            <person name="Chen Y."/>
            <person name="Copetti D."/>
            <person name="Kolliker R."/>
            <person name="Studer B."/>
        </authorList>
    </citation>
    <scope>NUCLEOTIDE SEQUENCE</scope>
    <source>
        <strain evidence="2">02402/16</strain>
        <tissue evidence="2">Leaf</tissue>
    </source>
</reference>
<feature type="region of interest" description="Disordered" evidence="1">
    <location>
        <begin position="73"/>
        <end position="94"/>
    </location>
</feature>
<organism evidence="2 3">
    <name type="scientific">Lolium multiflorum</name>
    <name type="common">Italian ryegrass</name>
    <name type="synonym">Lolium perenne subsp. multiflorum</name>
    <dbReference type="NCBI Taxonomy" id="4521"/>
    <lineage>
        <taxon>Eukaryota</taxon>
        <taxon>Viridiplantae</taxon>
        <taxon>Streptophyta</taxon>
        <taxon>Embryophyta</taxon>
        <taxon>Tracheophyta</taxon>
        <taxon>Spermatophyta</taxon>
        <taxon>Magnoliopsida</taxon>
        <taxon>Liliopsida</taxon>
        <taxon>Poales</taxon>
        <taxon>Poaceae</taxon>
        <taxon>BOP clade</taxon>
        <taxon>Pooideae</taxon>
        <taxon>Poodae</taxon>
        <taxon>Poeae</taxon>
        <taxon>Poeae Chloroplast Group 2 (Poeae type)</taxon>
        <taxon>Loliodinae</taxon>
        <taxon>Loliinae</taxon>
        <taxon>Lolium</taxon>
    </lineage>
</organism>
<dbReference type="Proteomes" id="UP001231189">
    <property type="component" value="Unassembled WGS sequence"/>
</dbReference>
<accession>A0AAD8QUP2</accession>
<dbReference type="AlphaFoldDB" id="A0AAD8QUP2"/>
<evidence type="ECO:0000313" key="2">
    <source>
        <dbReference type="EMBL" id="KAK1609420.1"/>
    </source>
</evidence>
<evidence type="ECO:0000256" key="1">
    <source>
        <dbReference type="SAM" id="MobiDB-lite"/>
    </source>
</evidence>
<keyword evidence="3" id="KW-1185">Reference proteome</keyword>
<sequence>MRGAQQVRSEPHRGISFMHSSSFQRVSYFGKNVQNEVYLLKENMSSTDMHDKFPGSIKNHDIELAVIPDSTGLVGRHEAGGFPRPRTGGHRKTQGNCEVYARAQKAVG</sequence>
<proteinExistence type="predicted"/>